<name>A0A0D3ARF1_BRAOL</name>
<dbReference type="EnsemblPlants" id="Bo2g093290.1">
    <property type="protein sequence ID" value="Bo2g093290.1"/>
    <property type="gene ID" value="Bo2g093290"/>
</dbReference>
<reference evidence="2 3" key="1">
    <citation type="journal article" date="2014" name="Genome Biol.">
        <title>Transcriptome and methylome profiling reveals relics of genome dominance in the mesopolyploid Brassica oleracea.</title>
        <authorList>
            <person name="Parkin I.A."/>
            <person name="Koh C."/>
            <person name="Tang H."/>
            <person name="Robinson S.J."/>
            <person name="Kagale S."/>
            <person name="Clarke W.E."/>
            <person name="Town C.D."/>
            <person name="Nixon J."/>
            <person name="Krishnakumar V."/>
            <person name="Bidwell S.L."/>
            <person name="Denoeud F."/>
            <person name="Belcram H."/>
            <person name="Links M.G."/>
            <person name="Just J."/>
            <person name="Clarke C."/>
            <person name="Bender T."/>
            <person name="Huebert T."/>
            <person name="Mason A.S."/>
            <person name="Pires J.C."/>
            <person name="Barker G."/>
            <person name="Moore J."/>
            <person name="Walley P.G."/>
            <person name="Manoli S."/>
            <person name="Batley J."/>
            <person name="Edwards D."/>
            <person name="Nelson M.N."/>
            <person name="Wang X."/>
            <person name="Paterson A.H."/>
            <person name="King G."/>
            <person name="Bancroft I."/>
            <person name="Chalhoub B."/>
            <person name="Sharpe A.G."/>
        </authorList>
    </citation>
    <scope>NUCLEOTIDE SEQUENCE</scope>
    <source>
        <strain evidence="2 3">cv. TO1000</strain>
    </source>
</reference>
<dbReference type="HOGENOM" id="CLU_2240324_0_0_1"/>
<evidence type="ECO:0000313" key="3">
    <source>
        <dbReference type="Proteomes" id="UP000032141"/>
    </source>
</evidence>
<organism evidence="2 3">
    <name type="scientific">Brassica oleracea var. oleracea</name>
    <dbReference type="NCBI Taxonomy" id="109376"/>
    <lineage>
        <taxon>Eukaryota</taxon>
        <taxon>Viridiplantae</taxon>
        <taxon>Streptophyta</taxon>
        <taxon>Embryophyta</taxon>
        <taxon>Tracheophyta</taxon>
        <taxon>Spermatophyta</taxon>
        <taxon>Magnoliopsida</taxon>
        <taxon>eudicotyledons</taxon>
        <taxon>Gunneridae</taxon>
        <taxon>Pentapetalae</taxon>
        <taxon>rosids</taxon>
        <taxon>malvids</taxon>
        <taxon>Brassicales</taxon>
        <taxon>Brassicaceae</taxon>
        <taxon>Brassiceae</taxon>
        <taxon>Brassica</taxon>
    </lineage>
</organism>
<dbReference type="Proteomes" id="UP000032141">
    <property type="component" value="Chromosome C2"/>
</dbReference>
<dbReference type="AlphaFoldDB" id="A0A0D3ARF1"/>
<keyword evidence="3" id="KW-1185">Reference proteome</keyword>
<dbReference type="Gramene" id="Bo2g093290.1">
    <property type="protein sequence ID" value="Bo2g093290.1"/>
    <property type="gene ID" value="Bo2g093290"/>
</dbReference>
<evidence type="ECO:0000313" key="2">
    <source>
        <dbReference type="EnsemblPlants" id="Bo2g093290.1"/>
    </source>
</evidence>
<feature type="compositionally biased region" description="Basic and acidic residues" evidence="1">
    <location>
        <begin position="46"/>
        <end position="90"/>
    </location>
</feature>
<reference evidence="2" key="2">
    <citation type="submission" date="2015-03" db="UniProtKB">
        <authorList>
            <consortium name="EnsemblPlants"/>
        </authorList>
    </citation>
    <scope>IDENTIFICATION</scope>
</reference>
<proteinExistence type="predicted"/>
<accession>A0A0D3ARF1</accession>
<sequence>MRRNQSRKIRPFGVAVVVVKTTVDVDESTIHKIGSHSSGSALSNPLREKNTKEIPPRSEKKLVSDEESVKGKEKEVNFAEHSEGTTHLDASDFVNDFEETAITEA</sequence>
<protein>
    <submittedName>
        <fullName evidence="2">Uncharacterized protein</fullName>
    </submittedName>
</protein>
<feature type="region of interest" description="Disordered" evidence="1">
    <location>
        <begin position="33"/>
        <end position="93"/>
    </location>
</feature>
<evidence type="ECO:0000256" key="1">
    <source>
        <dbReference type="SAM" id="MobiDB-lite"/>
    </source>
</evidence>